<keyword evidence="2" id="KW-0449">Lipoprotein</keyword>
<dbReference type="PROSITE" id="PS51257">
    <property type="entry name" value="PROKAR_LIPOPROTEIN"/>
    <property type="match status" value="1"/>
</dbReference>
<dbReference type="EMBL" id="AP022839">
    <property type="protein sequence ID" value="BCA94677.1"/>
    <property type="molecule type" value="Genomic_DNA"/>
</dbReference>
<keyword evidence="2" id="KW-0472">Membrane</keyword>
<dbReference type="KEGG" id="lant:TUM19329_10380"/>
<keyword evidence="2" id="KW-0812">Transmembrane</keyword>
<keyword evidence="4" id="KW-1185">Reference proteome</keyword>
<dbReference type="Gene3D" id="1.20.1600.10">
    <property type="entry name" value="Outer membrane efflux proteins (OEP)"/>
    <property type="match status" value="1"/>
</dbReference>
<evidence type="ECO:0000313" key="3">
    <source>
        <dbReference type="EMBL" id="BCA94677.1"/>
    </source>
</evidence>
<gene>
    <name evidence="3" type="ORF">TUM19329_10380</name>
</gene>
<comment type="similarity">
    <text evidence="1 2">Belongs to the outer membrane factor (OMF) (TC 1.B.17) family.</text>
</comment>
<dbReference type="PANTHER" id="PTHR30203:SF31">
    <property type="entry name" value="RND EFFLUX SYSTEM, OUTER MEMBRANE LIPOPROTEIN, NODT"/>
    <property type="match status" value="1"/>
</dbReference>
<proteinExistence type="inferred from homology"/>
<organism evidence="3 4">
    <name type="scientific">Legionella antarctica</name>
    <dbReference type="NCBI Taxonomy" id="2708020"/>
    <lineage>
        <taxon>Bacteria</taxon>
        <taxon>Pseudomonadati</taxon>
        <taxon>Pseudomonadota</taxon>
        <taxon>Gammaproteobacteria</taxon>
        <taxon>Legionellales</taxon>
        <taxon>Legionellaceae</taxon>
        <taxon>Legionella</taxon>
    </lineage>
</organism>
<accession>A0A6F8T3C7</accession>
<dbReference type="GO" id="GO:0009279">
    <property type="term" value="C:cell outer membrane"/>
    <property type="evidence" value="ECO:0007669"/>
    <property type="project" value="UniProtKB-SubCell"/>
</dbReference>
<dbReference type="PANTHER" id="PTHR30203">
    <property type="entry name" value="OUTER MEMBRANE CATION EFFLUX PROTEIN"/>
    <property type="match status" value="1"/>
</dbReference>
<dbReference type="Proteomes" id="UP000502894">
    <property type="component" value="Chromosome"/>
</dbReference>
<feature type="chain" id="PRO_5026373578" evidence="2">
    <location>
        <begin position="25"/>
        <end position="518"/>
    </location>
</feature>
<keyword evidence="2" id="KW-1134">Transmembrane beta strand</keyword>
<name>A0A6F8T3C7_9GAMM</name>
<dbReference type="SUPFAM" id="SSF56954">
    <property type="entry name" value="Outer membrane efflux proteins (OEP)"/>
    <property type="match status" value="1"/>
</dbReference>
<evidence type="ECO:0000256" key="2">
    <source>
        <dbReference type="RuleBase" id="RU362097"/>
    </source>
</evidence>
<dbReference type="Gene3D" id="2.20.200.10">
    <property type="entry name" value="Outer membrane efflux proteins (OEP)"/>
    <property type="match status" value="1"/>
</dbReference>
<evidence type="ECO:0000313" key="4">
    <source>
        <dbReference type="Proteomes" id="UP000502894"/>
    </source>
</evidence>
<dbReference type="AlphaFoldDB" id="A0A6F8T3C7"/>
<keyword evidence="2" id="KW-0564">Palmitate</keyword>
<sequence length="518" mass="57643">MFKTVTLIACLFLTACMMVGPNYKEPKKQVADHWPKKNSTIKESPPQDANWWKVFKDPVLTTLINQGYQSNLSLQSAGVRVLQARAQLAQSVGELYPQQQILTGNYTYNRIGGGSLQGLLPQSFLTALMGFSASWEIDFWGKYRRAIQANDAAFFASVAAYDNALVTLTADVASNYIKIRTLEEQIKVTKSNIQVQATGLKIARSRFNNGQTSLVDVEQAKAELSETQAKLPSYVNKLQRQKDALAVLMGTIPNGADKLLHKNHGIPRAPVSVAVGIPKEALARRPDIYQARQEAIAQSASIGAVKANLYPSFSLVGTFVFTSNNIDNNSISDIFHWQNRAITAGPNFSWPILNYGQITNAVRVQDAAFQQTLLKYLNLVLKAQQEVQDNISGYIEAKKAEHYLTQANQAAKKTLKLTMIRYKEGETDFTPVLNAEQQLLRIQTSLVNAQGDIPQALVALYRALGGGWQIRNGNDVVPEKIKAEMAARTNWGNMLKQNNHMPPVTQKEQFKQIYLPKW</sequence>
<feature type="signal peptide" evidence="2">
    <location>
        <begin position="1"/>
        <end position="24"/>
    </location>
</feature>
<dbReference type="GO" id="GO:0015562">
    <property type="term" value="F:efflux transmembrane transporter activity"/>
    <property type="evidence" value="ECO:0007669"/>
    <property type="project" value="InterPro"/>
</dbReference>
<protein>
    <submittedName>
        <fullName evidence="3">Transporter</fullName>
    </submittedName>
</protein>
<dbReference type="InterPro" id="IPR010131">
    <property type="entry name" value="MdtP/NodT-like"/>
</dbReference>
<dbReference type="NCBIfam" id="TIGR01845">
    <property type="entry name" value="outer_NodT"/>
    <property type="match status" value="1"/>
</dbReference>
<comment type="subcellular location">
    <subcellularLocation>
        <location evidence="2">Cell outer membrane</location>
        <topology evidence="2">Lipid-anchor</topology>
    </subcellularLocation>
</comment>
<reference evidence="3" key="1">
    <citation type="journal article" date="2020" name="Microbiol. Resour. Announc.">
        <title>Complete Genome Sequence of Novel Psychrotolerant Legionella Strain TUM19329, Isolated from Antarctic Lake Sediment.</title>
        <authorList>
            <person name="Shimada S."/>
            <person name="Nakai R."/>
            <person name="Aoki K."/>
            <person name="Shimoeda N."/>
            <person name="Ohno G."/>
            <person name="Miyazaki Y."/>
            <person name="Kudoh S."/>
            <person name="Imura S."/>
            <person name="Watanabe K."/>
            <person name="Ishii Y."/>
            <person name="Tateda K."/>
        </authorList>
    </citation>
    <scope>NUCLEOTIDE SEQUENCE [LARGE SCALE GENOMIC DNA]</scope>
    <source>
        <strain evidence="3">TUM19329</strain>
    </source>
</reference>
<dbReference type="InterPro" id="IPR003423">
    <property type="entry name" value="OMP_efflux"/>
</dbReference>
<evidence type="ECO:0000256" key="1">
    <source>
        <dbReference type="ARBA" id="ARBA00007613"/>
    </source>
</evidence>
<keyword evidence="2" id="KW-0732">Signal</keyword>
<dbReference type="RefSeq" id="WP_173236497.1">
    <property type="nucleotide sequence ID" value="NZ_AP022839.1"/>
</dbReference>
<dbReference type="Pfam" id="PF02321">
    <property type="entry name" value="OEP"/>
    <property type="match status" value="2"/>
</dbReference>